<sequence length="270" mass="30141">MVEYEHVCYLDVQKTGSTFVQSFLERHMRGEPLRVMKHGRIASRADPETFCFITCRRPLDLYLSLFSSGCDGRGALRRRLVRAGLSDLYERTPGGLARWLEFVLEERNASFLGEGYADGRVELYGFQTHRFLSLALGGAAAKLSKAEGSDDLRRLFARRTIVDAVLSTERLDEGLAELARTDLRPHLVDADAALAALQAPKRLNVSTHDELTDVAGVPEALVRQIERREWFLHELMGYARGGEEASGAHERRPAVLRVATRRRSATGATG</sequence>
<evidence type="ECO:0008006" key="4">
    <source>
        <dbReference type="Google" id="ProtNLM"/>
    </source>
</evidence>
<evidence type="ECO:0000256" key="1">
    <source>
        <dbReference type="SAM" id="MobiDB-lite"/>
    </source>
</evidence>
<comment type="caution">
    <text evidence="2">The sequence shown here is derived from an EMBL/GenBank/DDBJ whole genome shotgun (WGS) entry which is preliminary data.</text>
</comment>
<evidence type="ECO:0000313" key="2">
    <source>
        <dbReference type="EMBL" id="PZQ11597.1"/>
    </source>
</evidence>
<reference evidence="2 3" key="1">
    <citation type="submission" date="2017-08" db="EMBL/GenBank/DDBJ databases">
        <title>Infants hospitalized years apart are colonized by the same room-sourced microbial strains.</title>
        <authorList>
            <person name="Brooks B."/>
            <person name="Olm M.R."/>
            <person name="Firek B.A."/>
            <person name="Baker R."/>
            <person name="Thomas B.C."/>
            <person name="Morowitz M.J."/>
            <person name="Banfield J.F."/>
        </authorList>
    </citation>
    <scope>NUCLEOTIDE SEQUENCE [LARGE SCALE GENOMIC DNA]</scope>
    <source>
        <strain evidence="2">S2_005_003_R2_43</strain>
    </source>
</reference>
<dbReference type="AlphaFoldDB" id="A0A2W5LW99"/>
<accession>A0A2W5LW99</accession>
<dbReference type="EMBL" id="QFPN01000011">
    <property type="protein sequence ID" value="PZQ11597.1"/>
    <property type="molecule type" value="Genomic_DNA"/>
</dbReference>
<feature type="region of interest" description="Disordered" evidence="1">
    <location>
        <begin position="243"/>
        <end position="270"/>
    </location>
</feature>
<name>A0A2W5LW99_ANCNO</name>
<feature type="compositionally biased region" description="Basic and acidic residues" evidence="1">
    <location>
        <begin position="243"/>
        <end position="253"/>
    </location>
</feature>
<proteinExistence type="predicted"/>
<evidence type="ECO:0000313" key="3">
    <source>
        <dbReference type="Proteomes" id="UP000249577"/>
    </source>
</evidence>
<dbReference type="Proteomes" id="UP000249577">
    <property type="component" value="Unassembled WGS sequence"/>
</dbReference>
<gene>
    <name evidence="2" type="ORF">DI565_17825</name>
</gene>
<protein>
    <recommendedName>
        <fullName evidence="4">Sulphotransferase Stf0 domain-containing protein</fullName>
    </recommendedName>
</protein>
<organism evidence="2 3">
    <name type="scientific">Ancylobacter novellus</name>
    <name type="common">Thiobacillus novellus</name>
    <dbReference type="NCBI Taxonomy" id="921"/>
    <lineage>
        <taxon>Bacteria</taxon>
        <taxon>Pseudomonadati</taxon>
        <taxon>Pseudomonadota</taxon>
        <taxon>Alphaproteobacteria</taxon>
        <taxon>Hyphomicrobiales</taxon>
        <taxon>Xanthobacteraceae</taxon>
        <taxon>Ancylobacter</taxon>
    </lineage>
</organism>